<dbReference type="Proteomes" id="UP000219353">
    <property type="component" value="Unassembled WGS sequence"/>
</dbReference>
<dbReference type="OrthoDB" id="8897581at2"/>
<dbReference type="AlphaFoldDB" id="A0A285ITQ4"/>
<keyword evidence="1" id="KW-0472">Membrane</keyword>
<evidence type="ECO:0000313" key="3">
    <source>
        <dbReference type="EMBL" id="SNY51203.1"/>
    </source>
</evidence>
<gene>
    <name evidence="3" type="ORF">SAMN06297280_1782</name>
</gene>
<dbReference type="EMBL" id="OBEB01000003">
    <property type="protein sequence ID" value="SNY51203.1"/>
    <property type="molecule type" value="Genomic_DNA"/>
</dbReference>
<dbReference type="Pfam" id="PF20029">
    <property type="entry name" value="DUF6436"/>
    <property type="match status" value="1"/>
</dbReference>
<name>A0A285ITQ4_9GAMM</name>
<keyword evidence="1" id="KW-0812">Transmembrane</keyword>
<keyword evidence="4" id="KW-1185">Reference proteome</keyword>
<evidence type="ECO:0000256" key="1">
    <source>
        <dbReference type="SAM" id="Phobius"/>
    </source>
</evidence>
<evidence type="ECO:0000259" key="2">
    <source>
        <dbReference type="Pfam" id="PF20029"/>
    </source>
</evidence>
<sequence length="174" mass="19156">MTNQQRVMLLLPLFVVWVVLASAGLFYFGNQHYGQFGGDSDWQQSVVTEFNLTELNVDVSPGIQVVHVQQPNCICNSRVEEHIALFAGDYQVPEPAQYRRQLADIAAAGFVLPASPAVLIFNNGHLIYAGPYATGPLCSVADSLIAPILRQEIRLPGLWLNGEAKACRCLQDEE</sequence>
<organism evidence="3 4">
    <name type="scientific">Arsukibacterium tuosuense</name>
    <dbReference type="NCBI Taxonomy" id="1323745"/>
    <lineage>
        <taxon>Bacteria</taxon>
        <taxon>Pseudomonadati</taxon>
        <taxon>Pseudomonadota</taxon>
        <taxon>Gammaproteobacteria</taxon>
        <taxon>Chromatiales</taxon>
        <taxon>Chromatiaceae</taxon>
        <taxon>Arsukibacterium</taxon>
    </lineage>
</organism>
<feature type="domain" description="DUF6436" evidence="2">
    <location>
        <begin position="57"/>
        <end position="170"/>
    </location>
</feature>
<feature type="transmembrane region" description="Helical" evidence="1">
    <location>
        <begin position="7"/>
        <end position="28"/>
    </location>
</feature>
<dbReference type="RefSeq" id="WP_097111040.1">
    <property type="nucleotide sequence ID" value="NZ_OBEB01000003.1"/>
</dbReference>
<dbReference type="InterPro" id="IPR045494">
    <property type="entry name" value="DUF6436"/>
</dbReference>
<proteinExistence type="predicted"/>
<evidence type="ECO:0000313" key="4">
    <source>
        <dbReference type="Proteomes" id="UP000219353"/>
    </source>
</evidence>
<accession>A0A285ITQ4</accession>
<keyword evidence="1" id="KW-1133">Transmembrane helix</keyword>
<protein>
    <recommendedName>
        <fullName evidence="2">DUF6436 domain-containing protein</fullName>
    </recommendedName>
</protein>
<reference evidence="4" key="1">
    <citation type="submission" date="2017-09" db="EMBL/GenBank/DDBJ databases">
        <authorList>
            <person name="Varghese N."/>
            <person name="Submissions S."/>
        </authorList>
    </citation>
    <scope>NUCLEOTIDE SEQUENCE [LARGE SCALE GENOMIC DNA]</scope>
    <source>
        <strain evidence="4">CGMCC 1.12461</strain>
    </source>
</reference>